<evidence type="ECO:0000256" key="1">
    <source>
        <dbReference type="SAM" id="MobiDB-lite"/>
    </source>
</evidence>
<keyword evidence="2" id="KW-1133">Transmembrane helix</keyword>
<keyword evidence="2" id="KW-0472">Membrane</keyword>
<dbReference type="PANTHER" id="PTHR37184">
    <property type="entry name" value="CLAVATA3/ESR (CLE)-RELATED PROTEIN 27"/>
    <property type="match status" value="1"/>
</dbReference>
<keyword evidence="2" id="KW-0812">Transmembrane</keyword>
<sequence length="330" mass="35324">MATNGSGQEPLARTAPQPRTTRSIITGGLFAIPTRGGRIRMDLPLLFDPTTSRSIVLGGVATAGTPRLAYWALSTVVRDRGIGGVRRESQETALSWRSPVSTHSYRPQPGRQRSQRHASAFAAARTPRPTLLLPPPASSPPSCSCLLNPTSPHPPPARGHGLAARHAATTSSLHFHRTHARTYARRAGSLPPQVRAGYRRCVCVYVRVRRLARVVRPLMRPARRGWGVGALARAFLVLLLLLLAAATTTTIGFGCRGAEAIRVIPPHGPAPGSARSSRGHGHRRSHGNAARVVDAAMPVVGTRPVPALSPAADEESKRRIPSCPDPLHNR</sequence>
<accession>Q5QM11</accession>
<feature type="compositionally biased region" description="Basic residues" evidence="1">
    <location>
        <begin position="277"/>
        <end position="286"/>
    </location>
</feature>
<proteinExistence type="predicted"/>
<feature type="transmembrane region" description="Helical" evidence="2">
    <location>
        <begin position="226"/>
        <end position="246"/>
    </location>
</feature>
<name>Q5QM11_ORYSJ</name>
<feature type="region of interest" description="Disordered" evidence="1">
    <location>
        <begin position="1"/>
        <end position="22"/>
    </location>
</feature>
<dbReference type="Proteomes" id="UP000817658">
    <property type="component" value="Chromosome 1"/>
</dbReference>
<feature type="compositionally biased region" description="Low complexity" evidence="1">
    <location>
        <begin position="158"/>
        <end position="170"/>
    </location>
</feature>
<feature type="compositionally biased region" description="Polar residues" evidence="1">
    <location>
        <begin position="91"/>
        <end position="105"/>
    </location>
</feature>
<dbReference type="InterPro" id="IPR040274">
    <property type="entry name" value="CLE27/CLE43"/>
</dbReference>
<dbReference type="EMBL" id="AP003435">
    <property type="protein sequence ID" value="BAD73546.1"/>
    <property type="molecule type" value="Genomic_DNA"/>
</dbReference>
<dbReference type="PANTHER" id="PTHR37184:SF7">
    <property type="entry name" value="OS01G0509400 PROTEIN"/>
    <property type="match status" value="1"/>
</dbReference>
<reference evidence="3" key="1">
    <citation type="journal article" date="2002" name="Nature">
        <title>The genome sequence and structure of rice chromosome 1.</title>
        <authorList>
            <person name="Sasaki T."/>
            <person name="Matsumoto T."/>
            <person name="Yamamoto K."/>
            <person name="Sakata K."/>
            <person name="Baba T."/>
            <person name="Katayose Y."/>
            <person name="Wu J."/>
            <person name="Niimura Y."/>
            <person name="Cheng Z."/>
            <person name="Nagamura Y."/>
            <person name="Antonio B.A."/>
            <person name="Kanamori H."/>
            <person name="Hosokawa S."/>
            <person name="Masukawa M."/>
            <person name="Arikawa K."/>
            <person name="Chiden Y."/>
            <person name="Hayashi M."/>
            <person name="Okamoto M."/>
            <person name="Ando T."/>
            <person name="Aoki H."/>
            <person name="Arita K."/>
            <person name="Hamada M."/>
            <person name="Harada C."/>
            <person name="Hijishita S."/>
            <person name="Honda M."/>
            <person name="Ichikawa Y."/>
            <person name="Idonuma A."/>
            <person name="Iijima M."/>
            <person name="Ikeda M."/>
            <person name="Ikeno M."/>
            <person name="Itoh S."/>
            <person name="Itoh T."/>
            <person name="Itoh Y."/>
            <person name="Itoh Y."/>
            <person name="Iwabuchi A."/>
            <person name="Kamiya K."/>
            <person name="Karasawa W."/>
            <person name="Katagiri S."/>
            <person name="Kikuta A."/>
            <person name="Kobayashi N."/>
            <person name="Kono I."/>
            <person name="Machita K."/>
            <person name="Maehara T."/>
            <person name="Mizuno H."/>
            <person name="Mizubayashi T."/>
            <person name="Mukai Y."/>
            <person name="Nagasaki H."/>
            <person name="Nakashima M."/>
            <person name="Nakama Y."/>
            <person name="Nakamichi Y."/>
            <person name="Nakamura M."/>
            <person name="Namiki N."/>
            <person name="Negishi M."/>
            <person name="Ohta I."/>
            <person name="Ono N."/>
            <person name="Saji S."/>
            <person name="Sakai K."/>
            <person name="Shibata M."/>
            <person name="Shimokawa T."/>
            <person name="Shomura A."/>
            <person name="Song J."/>
            <person name="Takazaki Y."/>
            <person name="Terasawa K."/>
            <person name="Tsuji K."/>
            <person name="Waki K."/>
            <person name="Yamagata H."/>
            <person name="Yamane H."/>
            <person name="Yoshiki S."/>
            <person name="Yoshihara R."/>
            <person name="Yukawa K."/>
            <person name="Zhong H."/>
            <person name="Iwama H."/>
            <person name="Endo T."/>
            <person name="Ito H."/>
            <person name="Hahn J.H."/>
            <person name="Kim H.I."/>
            <person name="Eun M.Y."/>
            <person name="Yano M."/>
            <person name="Jiang J."/>
            <person name="Gojobori T."/>
        </authorList>
    </citation>
    <scope>NUCLEOTIDE SEQUENCE [LARGE SCALE GENOMIC DNA]</scope>
</reference>
<dbReference type="AlphaFoldDB" id="Q5QM11"/>
<protein>
    <submittedName>
        <fullName evidence="3">Uncharacterized protein</fullName>
    </submittedName>
</protein>
<dbReference type="HOGENOM" id="CLU_1458040_0_0_1"/>
<feature type="compositionally biased region" description="Low complexity" evidence="1">
    <location>
        <begin position="122"/>
        <end position="131"/>
    </location>
</feature>
<feature type="compositionally biased region" description="Low complexity" evidence="1">
    <location>
        <begin position="140"/>
        <end position="150"/>
    </location>
</feature>
<feature type="region of interest" description="Disordered" evidence="1">
    <location>
        <begin position="266"/>
        <end position="330"/>
    </location>
</feature>
<feature type="region of interest" description="Disordered" evidence="1">
    <location>
        <begin position="87"/>
        <end position="176"/>
    </location>
</feature>
<evidence type="ECO:0000256" key="2">
    <source>
        <dbReference type="SAM" id="Phobius"/>
    </source>
</evidence>
<organism evidence="3">
    <name type="scientific">Oryza sativa subsp. japonica</name>
    <name type="common">Rice</name>
    <dbReference type="NCBI Taxonomy" id="39947"/>
    <lineage>
        <taxon>Eukaryota</taxon>
        <taxon>Viridiplantae</taxon>
        <taxon>Streptophyta</taxon>
        <taxon>Embryophyta</taxon>
        <taxon>Tracheophyta</taxon>
        <taxon>Spermatophyta</taxon>
        <taxon>Magnoliopsida</taxon>
        <taxon>Liliopsida</taxon>
        <taxon>Poales</taxon>
        <taxon>Poaceae</taxon>
        <taxon>BOP clade</taxon>
        <taxon>Oryzoideae</taxon>
        <taxon>Oryzeae</taxon>
        <taxon>Oryzinae</taxon>
        <taxon>Oryza</taxon>
        <taxon>Oryza sativa</taxon>
    </lineage>
</organism>
<gene>
    <name evidence="3" type="primary">P0455H03.28</name>
</gene>
<evidence type="ECO:0000313" key="3">
    <source>
        <dbReference type="EMBL" id="BAD73546.1"/>
    </source>
</evidence>